<comment type="caution">
    <text evidence="2">The sequence shown here is derived from an EMBL/GenBank/DDBJ whole genome shotgun (WGS) entry which is preliminary data.</text>
</comment>
<gene>
    <name evidence="2" type="ORF">FHS23_004150</name>
</gene>
<dbReference type="Pfam" id="PF08592">
    <property type="entry name" value="Anthrone_oxy"/>
    <property type="match status" value="1"/>
</dbReference>
<feature type="transmembrane region" description="Helical" evidence="1">
    <location>
        <begin position="6"/>
        <end position="28"/>
    </location>
</feature>
<organism evidence="2 3">
    <name type="scientific">Prauserella isguenensis</name>
    <dbReference type="NCBI Taxonomy" id="1470180"/>
    <lineage>
        <taxon>Bacteria</taxon>
        <taxon>Bacillati</taxon>
        <taxon>Actinomycetota</taxon>
        <taxon>Actinomycetes</taxon>
        <taxon>Pseudonocardiales</taxon>
        <taxon>Pseudonocardiaceae</taxon>
        <taxon>Prauserella</taxon>
    </lineage>
</organism>
<evidence type="ECO:0000313" key="2">
    <source>
        <dbReference type="EMBL" id="MBB3053107.1"/>
    </source>
</evidence>
<reference evidence="2 3" key="1">
    <citation type="submission" date="2020-08" db="EMBL/GenBank/DDBJ databases">
        <title>Genomic Encyclopedia of Type Strains, Phase III (KMG-III): the genomes of soil and plant-associated and newly described type strains.</title>
        <authorList>
            <person name="Whitman W."/>
        </authorList>
    </citation>
    <scope>NUCLEOTIDE SEQUENCE [LARGE SCALE GENOMIC DNA]</scope>
    <source>
        <strain evidence="2 3">CECT 8577</strain>
    </source>
</reference>
<sequence>MRDLLTVLVLVGSGVTAGVMCCVALSLVPGFRALSYEDYVEAHIVFGRHFDKVMPPVVVLTVLGMVALLFIAGPSLLRVAALACLFAVSLVSQFGNVPINRRVKSGRAPVAEDPRAAWRRWHFVRLTASVAALALFSVQVVTG</sequence>
<evidence type="ECO:0000313" key="3">
    <source>
        <dbReference type="Proteomes" id="UP000550714"/>
    </source>
</evidence>
<keyword evidence="1" id="KW-0812">Transmembrane</keyword>
<keyword evidence="1" id="KW-1133">Transmembrane helix</keyword>
<dbReference type="AlphaFoldDB" id="A0A839S904"/>
<proteinExistence type="predicted"/>
<dbReference type="RefSeq" id="WP_183658602.1">
    <property type="nucleotide sequence ID" value="NZ_JACHWU010000007.1"/>
</dbReference>
<protein>
    <submittedName>
        <fullName evidence="2">Putative membrane protein</fullName>
    </submittedName>
</protein>
<accession>A0A839S904</accession>
<evidence type="ECO:0000256" key="1">
    <source>
        <dbReference type="SAM" id="Phobius"/>
    </source>
</evidence>
<keyword evidence="1" id="KW-0472">Membrane</keyword>
<dbReference type="InterPro" id="IPR013901">
    <property type="entry name" value="Anthrone_oxy"/>
</dbReference>
<feature type="transmembrane region" description="Helical" evidence="1">
    <location>
        <begin position="53"/>
        <end position="73"/>
    </location>
</feature>
<dbReference type="Proteomes" id="UP000550714">
    <property type="component" value="Unassembled WGS sequence"/>
</dbReference>
<feature type="transmembrane region" description="Helical" evidence="1">
    <location>
        <begin position="123"/>
        <end position="142"/>
    </location>
</feature>
<dbReference type="EMBL" id="JACHWU010000007">
    <property type="protein sequence ID" value="MBB3053107.1"/>
    <property type="molecule type" value="Genomic_DNA"/>
</dbReference>
<keyword evidence="3" id="KW-1185">Reference proteome</keyword>
<name>A0A839S904_9PSEU</name>